<protein>
    <submittedName>
        <fullName evidence="15">Copia protein</fullName>
    </submittedName>
</protein>
<dbReference type="GO" id="GO:0015074">
    <property type="term" value="P:DNA integration"/>
    <property type="evidence" value="ECO:0007669"/>
    <property type="project" value="UniProtKB-KW"/>
</dbReference>
<sequence length="488" mass="54761">MLCIRGAVGDEVRRKSLSTFNLLRCCVLSVMSAENPVLQSCSGTRDCLDIVSREKTCPLKDESEIKAWKKIDALARSIICRSVDDFHHAIIRSCKTSKEMMDCIVRIKKEATISSKLLVSSEFYAYTWKPGMHVASFIAGLNVIVNKIRLSVQKPASLSDLTSQLHACESDQLCRSMQAVSIGEALVGKKTTSKEPNGFSKKRNIECWNCKKKEDICSDCRSQRKINSNTPKDEPRDLSHAYNDKMIYAVGIGTIDVEVLNGKQWIVSVLNDVLYIPEFRSSCLFSIGAAAARGYKIMMDNFNTRLMMNNRTELVRYKDGDLYALLIRRSSDNTSMSAMFAEGEHTRSNFAIIELDTSQCGFGSMTQKPHKEIIELRKSVHGKILHAHAYGPFIHPLVGGNRYFICIKDESSGYTVHTAAYPLNRIPNRKETTKMPHEKWFGKRPAVEHLRVFGCDAYVPIPSKSQTSGGPDAYEQIEDVVGLVNVFL</sequence>
<feature type="domain" description="Retrovirus-related Pol polyprotein from transposon TNT 1-94-like beta-barrel" evidence="14">
    <location>
        <begin position="242"/>
        <end position="295"/>
    </location>
</feature>
<dbReference type="InParanoid" id="A0A0V1BH64"/>
<dbReference type="Proteomes" id="UP000054776">
    <property type="component" value="Unassembled WGS sequence"/>
</dbReference>
<dbReference type="GO" id="GO:0003887">
    <property type="term" value="F:DNA-directed DNA polymerase activity"/>
    <property type="evidence" value="ECO:0007669"/>
    <property type="project" value="UniProtKB-KW"/>
</dbReference>
<evidence type="ECO:0000256" key="1">
    <source>
        <dbReference type="ARBA" id="ARBA00002180"/>
    </source>
</evidence>
<dbReference type="GO" id="GO:0003964">
    <property type="term" value="F:RNA-directed DNA polymerase activity"/>
    <property type="evidence" value="ECO:0007669"/>
    <property type="project" value="UniProtKB-KW"/>
</dbReference>
<keyword evidence="12" id="KW-0808">Transferase</keyword>
<gene>
    <name evidence="15" type="primary">GIP</name>
    <name evidence="15" type="ORF">T01_9476</name>
</gene>
<dbReference type="GO" id="GO:0005524">
    <property type="term" value="F:ATP binding"/>
    <property type="evidence" value="ECO:0007669"/>
    <property type="project" value="UniProtKB-KW"/>
</dbReference>
<dbReference type="GO" id="GO:0006508">
    <property type="term" value="P:proteolysis"/>
    <property type="evidence" value="ECO:0007669"/>
    <property type="project" value="UniProtKB-KW"/>
</dbReference>
<proteinExistence type="predicted"/>
<keyword evidence="3" id="KW-0540">Nuclease</keyword>
<keyword evidence="12" id="KW-0239">DNA-directed DNA polymerase</keyword>
<dbReference type="InterPro" id="IPR039537">
    <property type="entry name" value="Retrotran_Ty1/copia-like"/>
</dbReference>
<keyword evidence="12" id="KW-0548">Nucleotidyltransferase</keyword>
<evidence type="ECO:0000256" key="12">
    <source>
        <dbReference type="ARBA" id="ARBA00022932"/>
    </source>
</evidence>
<keyword evidence="7" id="KW-0378">Hydrolase</keyword>
<dbReference type="Pfam" id="PF22936">
    <property type="entry name" value="Pol_BBD"/>
    <property type="match status" value="1"/>
</dbReference>
<evidence type="ECO:0000256" key="3">
    <source>
        <dbReference type="ARBA" id="ARBA00022722"/>
    </source>
</evidence>
<keyword evidence="16" id="KW-1185">Reference proteome</keyword>
<keyword evidence="13" id="KW-0233">DNA recombination</keyword>
<dbReference type="Pfam" id="PF14223">
    <property type="entry name" value="Retrotran_gag_2"/>
    <property type="match status" value="1"/>
</dbReference>
<dbReference type="InterPro" id="IPR054722">
    <property type="entry name" value="PolX-like_BBD"/>
</dbReference>
<dbReference type="GO" id="GO:0006310">
    <property type="term" value="P:DNA recombination"/>
    <property type="evidence" value="ECO:0007669"/>
    <property type="project" value="UniProtKB-KW"/>
</dbReference>
<dbReference type="PANTHER" id="PTHR42648">
    <property type="entry name" value="TRANSPOSASE, PUTATIVE-RELATED"/>
    <property type="match status" value="1"/>
</dbReference>
<evidence type="ECO:0000256" key="5">
    <source>
        <dbReference type="ARBA" id="ARBA00022741"/>
    </source>
</evidence>
<keyword evidence="6" id="KW-0255">Endonuclease</keyword>
<reference evidence="15 16" key="1">
    <citation type="submission" date="2015-01" db="EMBL/GenBank/DDBJ databases">
        <title>Evolution of Trichinella species and genotypes.</title>
        <authorList>
            <person name="Korhonen P.K."/>
            <person name="Edoardo P."/>
            <person name="Giuseppe L.R."/>
            <person name="Gasser R.B."/>
        </authorList>
    </citation>
    <scope>NUCLEOTIDE SEQUENCE [LARGE SCALE GENOMIC DNA]</scope>
    <source>
        <strain evidence="15">ISS3</strain>
    </source>
</reference>
<keyword evidence="2" id="KW-0645">Protease</keyword>
<evidence type="ECO:0000259" key="14">
    <source>
        <dbReference type="Pfam" id="PF22936"/>
    </source>
</evidence>
<evidence type="ECO:0000256" key="13">
    <source>
        <dbReference type="ARBA" id="ARBA00023172"/>
    </source>
</evidence>
<organism evidence="15 16">
    <name type="scientific">Trichinella spiralis</name>
    <name type="common">Trichina worm</name>
    <dbReference type="NCBI Taxonomy" id="6334"/>
    <lineage>
        <taxon>Eukaryota</taxon>
        <taxon>Metazoa</taxon>
        <taxon>Ecdysozoa</taxon>
        <taxon>Nematoda</taxon>
        <taxon>Enoplea</taxon>
        <taxon>Dorylaimia</taxon>
        <taxon>Trichinellida</taxon>
        <taxon>Trichinellidae</taxon>
        <taxon>Trichinella</taxon>
    </lineage>
</organism>
<keyword evidence="4" id="KW-0479">Metal-binding</keyword>
<dbReference type="OrthoDB" id="97058at2759"/>
<evidence type="ECO:0000313" key="16">
    <source>
        <dbReference type="Proteomes" id="UP000054776"/>
    </source>
</evidence>
<keyword evidence="5" id="KW-0547">Nucleotide-binding</keyword>
<dbReference type="AlphaFoldDB" id="A0A0V1BH64"/>
<comment type="caution">
    <text evidence="15">The sequence shown here is derived from an EMBL/GenBank/DDBJ whole genome shotgun (WGS) entry which is preliminary data.</text>
</comment>
<evidence type="ECO:0000256" key="8">
    <source>
        <dbReference type="ARBA" id="ARBA00022840"/>
    </source>
</evidence>
<comment type="function">
    <text evidence="1">The aspartyl protease (PR) mediates the proteolytic cleavages of the Gag and Gag-Pol polyproteins after assembly of the VLP.</text>
</comment>
<evidence type="ECO:0000313" key="15">
    <source>
        <dbReference type="EMBL" id="KRY36491.1"/>
    </source>
</evidence>
<dbReference type="GO" id="GO:0004519">
    <property type="term" value="F:endonuclease activity"/>
    <property type="evidence" value="ECO:0007669"/>
    <property type="project" value="UniProtKB-KW"/>
</dbReference>
<evidence type="ECO:0000256" key="11">
    <source>
        <dbReference type="ARBA" id="ARBA00022918"/>
    </source>
</evidence>
<keyword evidence="9" id="KW-0460">Magnesium</keyword>
<dbReference type="PANTHER" id="PTHR42648:SF11">
    <property type="entry name" value="TRANSPOSON TY4-P GAG-POL POLYPROTEIN"/>
    <property type="match status" value="1"/>
</dbReference>
<keyword evidence="8" id="KW-0067">ATP-binding</keyword>
<dbReference type="GO" id="GO:0046872">
    <property type="term" value="F:metal ion binding"/>
    <property type="evidence" value="ECO:0007669"/>
    <property type="project" value="UniProtKB-KW"/>
</dbReference>
<evidence type="ECO:0000256" key="2">
    <source>
        <dbReference type="ARBA" id="ARBA00022670"/>
    </source>
</evidence>
<keyword evidence="11" id="KW-0695">RNA-directed DNA polymerase</keyword>
<evidence type="ECO:0000256" key="7">
    <source>
        <dbReference type="ARBA" id="ARBA00022801"/>
    </source>
</evidence>
<accession>A0A0V1BH64</accession>
<evidence type="ECO:0000256" key="9">
    <source>
        <dbReference type="ARBA" id="ARBA00022842"/>
    </source>
</evidence>
<evidence type="ECO:0000256" key="4">
    <source>
        <dbReference type="ARBA" id="ARBA00022723"/>
    </source>
</evidence>
<evidence type="ECO:0000256" key="6">
    <source>
        <dbReference type="ARBA" id="ARBA00022759"/>
    </source>
</evidence>
<evidence type="ECO:0000256" key="10">
    <source>
        <dbReference type="ARBA" id="ARBA00022908"/>
    </source>
</evidence>
<dbReference type="EMBL" id="JYDH01000042">
    <property type="protein sequence ID" value="KRY36491.1"/>
    <property type="molecule type" value="Genomic_DNA"/>
</dbReference>
<dbReference type="GO" id="GO:0008233">
    <property type="term" value="F:peptidase activity"/>
    <property type="evidence" value="ECO:0007669"/>
    <property type="project" value="UniProtKB-KW"/>
</dbReference>
<name>A0A0V1BH64_TRISP</name>
<keyword evidence="10" id="KW-0229">DNA integration</keyword>